<dbReference type="Proteomes" id="UP000255177">
    <property type="component" value="Unassembled WGS sequence"/>
</dbReference>
<organism evidence="1 2">
    <name type="scientific">Pseudomonas wadenswilerensis</name>
    <dbReference type="NCBI Taxonomy" id="1785161"/>
    <lineage>
        <taxon>Bacteria</taxon>
        <taxon>Pseudomonadati</taxon>
        <taxon>Pseudomonadota</taxon>
        <taxon>Gammaproteobacteria</taxon>
        <taxon>Pseudomonadales</taxon>
        <taxon>Pseudomonadaceae</taxon>
        <taxon>Pseudomonas</taxon>
    </lineage>
</organism>
<dbReference type="InterPro" id="IPR024530">
    <property type="entry name" value="QSregVF_b"/>
</dbReference>
<evidence type="ECO:0000313" key="1">
    <source>
        <dbReference type="EMBL" id="SUQ61582.1"/>
    </source>
</evidence>
<sequence length="89" mass="10012">MYVGLILSKNSVAMNPEALVLLVTREMPYGKYQGRLIADLPGDYLNWFARQGFPKGELGGLLALMHEVDHNGLSDLLVPLRKKHPRPRN</sequence>
<name>A0A380SUB9_9PSED</name>
<proteinExistence type="predicted"/>
<accession>A0A380SUB9</accession>
<evidence type="ECO:0000313" key="2">
    <source>
        <dbReference type="Proteomes" id="UP000255177"/>
    </source>
</evidence>
<dbReference type="EMBL" id="UIDD01000004">
    <property type="protein sequence ID" value="SUQ61582.1"/>
    <property type="molecule type" value="Genomic_DNA"/>
</dbReference>
<gene>
    <name evidence="1" type="ORF">CCOS864_01006</name>
</gene>
<reference evidence="2" key="1">
    <citation type="submission" date="2018-07" db="EMBL/GenBank/DDBJ databases">
        <authorList>
            <person name="Blom J."/>
        </authorList>
    </citation>
    <scope>NUCLEOTIDE SEQUENCE [LARGE SCALE GENOMIC DNA]</scope>
    <source>
        <strain evidence="2">CCOS 864</strain>
    </source>
</reference>
<protein>
    <recommendedName>
        <fullName evidence="3">DNA polymerase III subunit epsilon</fullName>
    </recommendedName>
</protein>
<keyword evidence="2" id="KW-1185">Reference proteome</keyword>
<evidence type="ECO:0008006" key="3">
    <source>
        <dbReference type="Google" id="ProtNLM"/>
    </source>
</evidence>
<dbReference type="Pfam" id="PF12843">
    <property type="entry name" value="QSregVF_b"/>
    <property type="match status" value="1"/>
</dbReference>
<dbReference type="AlphaFoldDB" id="A0A380SUB9"/>